<sequence length="592" mass="61793">MYAYDLPTTGSISFADFCQCAEDAPTTSASQSASEDAEPERESESGQAARRRACARWIAEATKARVDVRGVLKALRHGGGGGSGGDYGYDDEGEWGGGDYGEKGRDKGKGKGEKDWLGAVKVGFVIVLVLEEYLPLLYGIIMSVDNREITFKSMPVFSWRPTLSATPTLSISASPARLSLPTLHSELAFVLLTYALAQANHTRVLVRALGAYERARTASEEDRKVGDAGLTRAVAGLCTAAGVLEALAEGVVPEWEKRFGESMRGVGEGVDKRPVDLSREVVAALAKTLLADAQTLAIRKLLSKARWEETLTPGPPLPKSHPSPALIAKLHLECAALYSSARGLVGAVGKRGASSGGGSNSGGLGLGKLKSSLKVGKTSSPQPHGQPNAPAGEVAPGLRRHLEREAMFHGAMGRKWLGVDAGEAGRCGEAVGFLAWAQRELEELGGKSDRSSNAGMGISGGNHKEGVGQGGKGEKRAMIQDEKESVGLFLRHYRKINDSITFQGVLKQSELATRIPAGRLAVSVRPWTPPRAAFELGRGARESDDAKASGGSALRWSGSSGGGGGKGDESSSDDEGGGGGGGGSYAGAGSYF</sequence>
<comment type="caution">
    <text evidence="1">The sequence shown here is derived from an EMBL/GenBank/DDBJ whole genome shotgun (WGS) entry which is preliminary data.</text>
</comment>
<evidence type="ECO:0000313" key="1">
    <source>
        <dbReference type="EMBL" id="KAH7905855.1"/>
    </source>
</evidence>
<dbReference type="EMBL" id="MU268112">
    <property type="protein sequence ID" value="KAH7905855.1"/>
    <property type="molecule type" value="Genomic_DNA"/>
</dbReference>
<evidence type="ECO:0000313" key="2">
    <source>
        <dbReference type="Proteomes" id="UP000790377"/>
    </source>
</evidence>
<organism evidence="1 2">
    <name type="scientific">Hygrophoropsis aurantiaca</name>
    <dbReference type="NCBI Taxonomy" id="72124"/>
    <lineage>
        <taxon>Eukaryota</taxon>
        <taxon>Fungi</taxon>
        <taxon>Dikarya</taxon>
        <taxon>Basidiomycota</taxon>
        <taxon>Agaricomycotina</taxon>
        <taxon>Agaricomycetes</taxon>
        <taxon>Agaricomycetidae</taxon>
        <taxon>Boletales</taxon>
        <taxon>Coniophorineae</taxon>
        <taxon>Hygrophoropsidaceae</taxon>
        <taxon>Hygrophoropsis</taxon>
    </lineage>
</organism>
<name>A0ACB7ZXU5_9AGAM</name>
<keyword evidence="2" id="KW-1185">Reference proteome</keyword>
<proteinExistence type="predicted"/>
<accession>A0ACB7ZXU5</accession>
<reference evidence="1" key="1">
    <citation type="journal article" date="2021" name="New Phytol.">
        <title>Evolutionary innovations through gain and loss of genes in the ectomycorrhizal Boletales.</title>
        <authorList>
            <person name="Wu G."/>
            <person name="Miyauchi S."/>
            <person name="Morin E."/>
            <person name="Kuo A."/>
            <person name="Drula E."/>
            <person name="Varga T."/>
            <person name="Kohler A."/>
            <person name="Feng B."/>
            <person name="Cao Y."/>
            <person name="Lipzen A."/>
            <person name="Daum C."/>
            <person name="Hundley H."/>
            <person name="Pangilinan J."/>
            <person name="Johnson J."/>
            <person name="Barry K."/>
            <person name="LaButti K."/>
            <person name="Ng V."/>
            <person name="Ahrendt S."/>
            <person name="Min B."/>
            <person name="Choi I.G."/>
            <person name="Park H."/>
            <person name="Plett J.M."/>
            <person name="Magnuson J."/>
            <person name="Spatafora J.W."/>
            <person name="Nagy L.G."/>
            <person name="Henrissat B."/>
            <person name="Grigoriev I.V."/>
            <person name="Yang Z.L."/>
            <person name="Xu J."/>
            <person name="Martin F.M."/>
        </authorList>
    </citation>
    <scope>NUCLEOTIDE SEQUENCE</scope>
    <source>
        <strain evidence="1">ATCC 28755</strain>
    </source>
</reference>
<protein>
    <submittedName>
        <fullName evidence="1">Uncharacterized protein</fullName>
    </submittedName>
</protein>
<gene>
    <name evidence="1" type="ORF">BJ138DRAFT_1130269</name>
</gene>
<dbReference type="Proteomes" id="UP000790377">
    <property type="component" value="Unassembled WGS sequence"/>
</dbReference>